<dbReference type="Gene3D" id="3.10.180.10">
    <property type="entry name" value="2,3-Dihydroxybiphenyl 1,2-Dioxygenase, domain 1"/>
    <property type="match status" value="1"/>
</dbReference>
<dbReference type="PROSITE" id="PS51819">
    <property type="entry name" value="VOC"/>
    <property type="match status" value="1"/>
</dbReference>
<evidence type="ECO:0000259" key="1">
    <source>
        <dbReference type="PROSITE" id="PS51819"/>
    </source>
</evidence>
<evidence type="ECO:0000313" key="3">
    <source>
        <dbReference type="Proteomes" id="UP000698222"/>
    </source>
</evidence>
<accession>A0ABS4YQB4</accession>
<sequence>MSLSRPSAPRRPPAGLHHLELWTADLAEAAPAWHWLLSSLGWVAERVEGWEAGRIWRHGDDAYLVLEQSPDVIGDHAERRAPGMNHLALISPDRAVLDEIRANAAQHGWRELFSESYPHAGGTDHTAWYGETVEGIEVELVVPRP</sequence>
<dbReference type="Pfam" id="PF13669">
    <property type="entry name" value="Glyoxalase_4"/>
    <property type="match status" value="1"/>
</dbReference>
<protein>
    <submittedName>
        <fullName evidence="2">Catechol 2,3-dioxygenase-like lactoylglutathione lyase family enzyme</fullName>
    </submittedName>
</protein>
<dbReference type="SUPFAM" id="SSF54593">
    <property type="entry name" value="Glyoxalase/Bleomycin resistance protein/Dihydroxybiphenyl dioxygenase"/>
    <property type="match status" value="1"/>
</dbReference>
<evidence type="ECO:0000313" key="2">
    <source>
        <dbReference type="EMBL" id="MBP2410660.1"/>
    </source>
</evidence>
<name>A0ABS4YQB4_9MICO</name>
<dbReference type="InterPro" id="IPR037523">
    <property type="entry name" value="VOC_core"/>
</dbReference>
<dbReference type="EMBL" id="JAGIOC010000001">
    <property type="protein sequence ID" value="MBP2410660.1"/>
    <property type="molecule type" value="Genomic_DNA"/>
</dbReference>
<dbReference type="InterPro" id="IPR029068">
    <property type="entry name" value="Glyas_Bleomycin-R_OHBP_Dase"/>
</dbReference>
<proteinExistence type="predicted"/>
<feature type="domain" description="VOC" evidence="1">
    <location>
        <begin position="15"/>
        <end position="143"/>
    </location>
</feature>
<organism evidence="2 3">
    <name type="scientific">Brachybacterium fresconis</name>
    <dbReference type="NCBI Taxonomy" id="173363"/>
    <lineage>
        <taxon>Bacteria</taxon>
        <taxon>Bacillati</taxon>
        <taxon>Actinomycetota</taxon>
        <taxon>Actinomycetes</taxon>
        <taxon>Micrococcales</taxon>
        <taxon>Dermabacteraceae</taxon>
        <taxon>Brachybacterium</taxon>
    </lineage>
</organism>
<gene>
    <name evidence="2" type="ORF">JOF44_003563</name>
</gene>
<keyword evidence="3" id="KW-1185">Reference proteome</keyword>
<comment type="caution">
    <text evidence="2">The sequence shown here is derived from an EMBL/GenBank/DDBJ whole genome shotgun (WGS) entry which is preliminary data.</text>
</comment>
<dbReference type="RefSeq" id="WP_209894696.1">
    <property type="nucleotide sequence ID" value="NZ_BAAAJV010000008.1"/>
</dbReference>
<dbReference type="Proteomes" id="UP000698222">
    <property type="component" value="Unassembled WGS sequence"/>
</dbReference>
<reference evidence="2 3" key="1">
    <citation type="submission" date="2021-03" db="EMBL/GenBank/DDBJ databases">
        <title>Sequencing the genomes of 1000 actinobacteria strains.</title>
        <authorList>
            <person name="Klenk H.-P."/>
        </authorList>
    </citation>
    <scope>NUCLEOTIDE SEQUENCE [LARGE SCALE GENOMIC DNA]</scope>
    <source>
        <strain evidence="2 3">DSM 14564</strain>
    </source>
</reference>